<dbReference type="InterPro" id="IPR039420">
    <property type="entry name" value="WalR-like"/>
</dbReference>
<protein>
    <submittedName>
        <fullName evidence="9">DNA-binding NarL/FixJ family response regulator</fullName>
    </submittedName>
</protein>
<dbReference type="CDD" id="cd06170">
    <property type="entry name" value="LuxR_C_like"/>
    <property type="match status" value="1"/>
</dbReference>
<feature type="domain" description="HTH luxR-type" evidence="7">
    <location>
        <begin position="173"/>
        <end position="238"/>
    </location>
</feature>
<dbReference type="Pfam" id="PF00196">
    <property type="entry name" value="GerE"/>
    <property type="match status" value="1"/>
</dbReference>
<dbReference type="PROSITE" id="PS00622">
    <property type="entry name" value="HTH_LUXR_1"/>
    <property type="match status" value="1"/>
</dbReference>
<dbReference type="PROSITE" id="PS50043">
    <property type="entry name" value="HTH_LUXR_2"/>
    <property type="match status" value="1"/>
</dbReference>
<dbReference type="PROSITE" id="PS50110">
    <property type="entry name" value="RESPONSE_REGULATORY"/>
    <property type="match status" value="1"/>
</dbReference>
<proteinExistence type="predicted"/>
<evidence type="ECO:0000256" key="5">
    <source>
        <dbReference type="PROSITE-ProRule" id="PRU00169"/>
    </source>
</evidence>
<dbReference type="SUPFAM" id="SSF52172">
    <property type="entry name" value="CheY-like"/>
    <property type="match status" value="1"/>
</dbReference>
<dbReference type="Pfam" id="PF00072">
    <property type="entry name" value="Response_reg"/>
    <property type="match status" value="1"/>
</dbReference>
<accession>A0A840PMD7</accession>
<dbReference type="Gene3D" id="3.40.50.2300">
    <property type="match status" value="1"/>
</dbReference>
<sequence length="244" mass="26409">MTDHVPNQVPNQVPDHVPDAPAGPPIRVALADDEAVVRMGLRVLVEREPDMELVGEATDGPQTLDLVRRTRPDVLLLDMRMPGMDGVATLRAITADPALRATKVVVVTTFEIDEYVFDSLQAGASGFILKENAPAELVRAIRVVAAGEALLSPSITRRVLGLFGRHLADGTPPPAGLDELTPREREMVAWAATGRSNEEIAKELTLSPDTVRTHISRAMVKLHARDRAQLVVFAVRAGLTFPTT</sequence>
<dbReference type="EMBL" id="JACHGN010000036">
    <property type="protein sequence ID" value="MBB5140066.1"/>
    <property type="molecule type" value="Genomic_DNA"/>
</dbReference>
<evidence type="ECO:0000256" key="3">
    <source>
        <dbReference type="ARBA" id="ARBA00023125"/>
    </source>
</evidence>
<dbReference type="InterPro" id="IPR016032">
    <property type="entry name" value="Sig_transdc_resp-reg_C-effctor"/>
</dbReference>
<evidence type="ECO:0000259" key="8">
    <source>
        <dbReference type="PROSITE" id="PS50110"/>
    </source>
</evidence>
<dbReference type="SMART" id="SM00421">
    <property type="entry name" value="HTH_LUXR"/>
    <property type="match status" value="1"/>
</dbReference>
<evidence type="ECO:0000256" key="2">
    <source>
        <dbReference type="ARBA" id="ARBA00023015"/>
    </source>
</evidence>
<evidence type="ECO:0000256" key="1">
    <source>
        <dbReference type="ARBA" id="ARBA00022553"/>
    </source>
</evidence>
<dbReference type="InterPro" id="IPR000792">
    <property type="entry name" value="Tscrpt_reg_LuxR_C"/>
</dbReference>
<dbReference type="GO" id="GO:0000160">
    <property type="term" value="P:phosphorelay signal transduction system"/>
    <property type="evidence" value="ECO:0007669"/>
    <property type="project" value="InterPro"/>
</dbReference>
<dbReference type="GO" id="GO:0006355">
    <property type="term" value="P:regulation of DNA-templated transcription"/>
    <property type="evidence" value="ECO:0007669"/>
    <property type="project" value="InterPro"/>
</dbReference>
<dbReference type="GO" id="GO:0003677">
    <property type="term" value="F:DNA binding"/>
    <property type="evidence" value="ECO:0007669"/>
    <property type="project" value="UniProtKB-KW"/>
</dbReference>
<keyword evidence="2" id="KW-0805">Transcription regulation</keyword>
<dbReference type="CDD" id="cd17535">
    <property type="entry name" value="REC_NarL-like"/>
    <property type="match status" value="1"/>
</dbReference>
<keyword evidence="3 9" id="KW-0238">DNA-binding</keyword>
<keyword evidence="1 5" id="KW-0597">Phosphoprotein</keyword>
<dbReference type="Proteomes" id="UP000578449">
    <property type="component" value="Unassembled WGS sequence"/>
</dbReference>
<dbReference type="InterPro" id="IPR058245">
    <property type="entry name" value="NreC/VraR/RcsB-like_REC"/>
</dbReference>
<gene>
    <name evidence="9" type="ORF">HNP84_009831</name>
</gene>
<dbReference type="InterPro" id="IPR011006">
    <property type="entry name" value="CheY-like_superfamily"/>
</dbReference>
<dbReference type="InterPro" id="IPR001789">
    <property type="entry name" value="Sig_transdc_resp-reg_receiver"/>
</dbReference>
<dbReference type="PANTHER" id="PTHR43214:SF24">
    <property type="entry name" value="TRANSCRIPTIONAL REGULATORY PROTEIN NARL-RELATED"/>
    <property type="match status" value="1"/>
</dbReference>
<name>A0A840PMD7_9ACTN</name>
<dbReference type="PANTHER" id="PTHR43214">
    <property type="entry name" value="TWO-COMPONENT RESPONSE REGULATOR"/>
    <property type="match status" value="1"/>
</dbReference>
<comment type="caution">
    <text evidence="9">The sequence shown here is derived from an EMBL/GenBank/DDBJ whole genome shotgun (WGS) entry which is preliminary data.</text>
</comment>
<evidence type="ECO:0000256" key="4">
    <source>
        <dbReference type="ARBA" id="ARBA00023163"/>
    </source>
</evidence>
<dbReference type="AlphaFoldDB" id="A0A840PMD7"/>
<dbReference type="RefSeq" id="WP_185056871.1">
    <property type="nucleotide sequence ID" value="NZ_BAABIX010000043.1"/>
</dbReference>
<dbReference type="PRINTS" id="PR00038">
    <property type="entry name" value="HTHLUXR"/>
</dbReference>
<keyword evidence="10" id="KW-1185">Reference proteome</keyword>
<evidence type="ECO:0000256" key="6">
    <source>
        <dbReference type="SAM" id="MobiDB-lite"/>
    </source>
</evidence>
<evidence type="ECO:0000313" key="10">
    <source>
        <dbReference type="Proteomes" id="UP000578449"/>
    </source>
</evidence>
<dbReference type="SUPFAM" id="SSF46894">
    <property type="entry name" value="C-terminal effector domain of the bipartite response regulators"/>
    <property type="match status" value="1"/>
</dbReference>
<reference evidence="9 10" key="1">
    <citation type="submission" date="2020-08" db="EMBL/GenBank/DDBJ databases">
        <title>Genomic Encyclopedia of Type Strains, Phase IV (KMG-IV): sequencing the most valuable type-strain genomes for metagenomic binning, comparative biology and taxonomic classification.</title>
        <authorList>
            <person name="Goeker M."/>
        </authorList>
    </citation>
    <scope>NUCLEOTIDE SEQUENCE [LARGE SCALE GENOMIC DNA]</scope>
    <source>
        <strain evidence="9 10">DSM 45615</strain>
    </source>
</reference>
<feature type="region of interest" description="Disordered" evidence="6">
    <location>
        <begin position="1"/>
        <end position="24"/>
    </location>
</feature>
<feature type="domain" description="Response regulatory" evidence="8">
    <location>
        <begin position="27"/>
        <end position="145"/>
    </location>
</feature>
<organism evidence="9 10">
    <name type="scientific">Thermocatellispora tengchongensis</name>
    <dbReference type="NCBI Taxonomy" id="1073253"/>
    <lineage>
        <taxon>Bacteria</taxon>
        <taxon>Bacillati</taxon>
        <taxon>Actinomycetota</taxon>
        <taxon>Actinomycetes</taxon>
        <taxon>Streptosporangiales</taxon>
        <taxon>Streptosporangiaceae</taxon>
        <taxon>Thermocatellispora</taxon>
    </lineage>
</organism>
<evidence type="ECO:0000259" key="7">
    <source>
        <dbReference type="PROSITE" id="PS50043"/>
    </source>
</evidence>
<evidence type="ECO:0000313" key="9">
    <source>
        <dbReference type="EMBL" id="MBB5140066.1"/>
    </source>
</evidence>
<feature type="modified residue" description="4-aspartylphosphate" evidence="5">
    <location>
        <position position="78"/>
    </location>
</feature>
<dbReference type="SMART" id="SM00448">
    <property type="entry name" value="REC"/>
    <property type="match status" value="1"/>
</dbReference>
<keyword evidence="4" id="KW-0804">Transcription</keyword>